<dbReference type="PANTHER" id="PTHR43005">
    <property type="entry name" value="BLR7065 PROTEIN"/>
    <property type="match status" value="1"/>
</dbReference>
<organism evidence="9 10">
    <name type="scientific">[Clostridium] citroniae WAL-19142</name>
    <dbReference type="NCBI Taxonomy" id="742734"/>
    <lineage>
        <taxon>Bacteria</taxon>
        <taxon>Bacillati</taxon>
        <taxon>Bacillota</taxon>
        <taxon>Clostridia</taxon>
        <taxon>Lachnospirales</taxon>
        <taxon>Lachnospiraceae</taxon>
        <taxon>Enterocloster</taxon>
    </lineage>
</organism>
<comment type="subcellular location">
    <subcellularLocation>
        <location evidence="1 7">Cell membrane</location>
        <topology evidence="1 7">Multi-pass membrane protein</topology>
    </subcellularLocation>
</comment>
<feature type="transmembrane region" description="Helical" evidence="7">
    <location>
        <begin position="20"/>
        <end position="46"/>
    </location>
</feature>
<evidence type="ECO:0000256" key="5">
    <source>
        <dbReference type="ARBA" id="ARBA00022989"/>
    </source>
</evidence>
<evidence type="ECO:0000256" key="2">
    <source>
        <dbReference type="ARBA" id="ARBA00022448"/>
    </source>
</evidence>
<keyword evidence="5 7" id="KW-1133">Transmembrane helix</keyword>
<dbReference type="InterPro" id="IPR035906">
    <property type="entry name" value="MetI-like_sf"/>
</dbReference>
<dbReference type="Pfam" id="PF00528">
    <property type="entry name" value="BPD_transp_1"/>
    <property type="match status" value="1"/>
</dbReference>
<evidence type="ECO:0000313" key="10">
    <source>
        <dbReference type="Proteomes" id="UP000037392"/>
    </source>
</evidence>
<gene>
    <name evidence="9" type="ORF">HMPREF9470_02452</name>
</gene>
<reference evidence="9 10" key="1">
    <citation type="submission" date="2011-04" db="EMBL/GenBank/DDBJ databases">
        <title>The Genome Sequence of Clostridium citroniae WAL-19142.</title>
        <authorList>
            <consortium name="The Broad Institute Genome Sequencing Platform"/>
            <person name="Earl A."/>
            <person name="Ward D."/>
            <person name="Feldgarden M."/>
            <person name="Gevers D."/>
            <person name="Warren Y.A."/>
            <person name="Tyrrell K.L."/>
            <person name="Citron D.M."/>
            <person name="Goldstein E.J."/>
            <person name="Daigneault M."/>
            <person name="Allen-Vercoe E."/>
            <person name="Young S.K."/>
            <person name="Zeng Q."/>
            <person name="Gargeya S."/>
            <person name="Fitzgerald M."/>
            <person name="Haas B."/>
            <person name="Abouelleil A."/>
            <person name="Alvarado L."/>
            <person name="Arachchi H.M."/>
            <person name="Berlin A."/>
            <person name="Brown A."/>
            <person name="Chapman S.B."/>
            <person name="Chen Z."/>
            <person name="Dunbar C."/>
            <person name="Freedman E."/>
            <person name="Gearin G."/>
            <person name="Gellesch M."/>
            <person name="Goldberg J."/>
            <person name="Griggs A."/>
            <person name="Gujja S."/>
            <person name="Heilman E.R."/>
            <person name="Heiman D."/>
            <person name="Howarth C."/>
            <person name="Larson L."/>
            <person name="Lui A."/>
            <person name="MacDonald P.J."/>
            <person name="Mehta T."/>
            <person name="Montmayeur A."/>
            <person name="Murphy C."/>
            <person name="Neiman D."/>
            <person name="Pearson M."/>
            <person name="Priest M."/>
            <person name="Roberts A."/>
            <person name="Saif S."/>
            <person name="Shea T."/>
            <person name="Shenoy N."/>
            <person name="Sisk P."/>
            <person name="Stolte C."/>
            <person name="Sykes S."/>
            <person name="White J."/>
            <person name="Yandava C."/>
            <person name="Wortman J."/>
            <person name="Nusbaum C."/>
            <person name="Birren B."/>
        </authorList>
    </citation>
    <scope>NUCLEOTIDE SEQUENCE [LARGE SCALE GENOMIC DNA]</scope>
    <source>
        <strain evidence="9 10">WAL-19142</strain>
    </source>
</reference>
<name>A0A0J9C3H2_9FIRM</name>
<dbReference type="PROSITE" id="PS50928">
    <property type="entry name" value="ABC_TM1"/>
    <property type="match status" value="1"/>
</dbReference>
<dbReference type="GeneID" id="93164108"/>
<evidence type="ECO:0000256" key="4">
    <source>
        <dbReference type="ARBA" id="ARBA00022692"/>
    </source>
</evidence>
<feature type="domain" description="ABC transmembrane type-1" evidence="8">
    <location>
        <begin position="76"/>
        <end position="290"/>
    </location>
</feature>
<feature type="transmembrane region" description="Helical" evidence="7">
    <location>
        <begin position="210"/>
        <end position="234"/>
    </location>
</feature>
<dbReference type="EMBL" id="ADLK01000020">
    <property type="protein sequence ID" value="KMW19712.1"/>
    <property type="molecule type" value="Genomic_DNA"/>
</dbReference>
<keyword evidence="2 7" id="KW-0813">Transport</keyword>
<dbReference type="InterPro" id="IPR000515">
    <property type="entry name" value="MetI-like"/>
</dbReference>
<keyword evidence="6 7" id="KW-0472">Membrane</keyword>
<feature type="transmembrane region" description="Helical" evidence="7">
    <location>
        <begin position="269"/>
        <end position="290"/>
    </location>
</feature>
<evidence type="ECO:0000256" key="7">
    <source>
        <dbReference type="RuleBase" id="RU363032"/>
    </source>
</evidence>
<feature type="transmembrane region" description="Helical" evidence="7">
    <location>
        <begin position="113"/>
        <end position="134"/>
    </location>
</feature>
<evidence type="ECO:0000259" key="8">
    <source>
        <dbReference type="PROSITE" id="PS50928"/>
    </source>
</evidence>
<dbReference type="RefSeq" id="WP_007866568.1">
    <property type="nucleotide sequence ID" value="NZ_KQ235878.1"/>
</dbReference>
<evidence type="ECO:0000256" key="3">
    <source>
        <dbReference type="ARBA" id="ARBA00022475"/>
    </source>
</evidence>
<evidence type="ECO:0000256" key="1">
    <source>
        <dbReference type="ARBA" id="ARBA00004651"/>
    </source>
</evidence>
<feature type="transmembrane region" description="Helical" evidence="7">
    <location>
        <begin position="80"/>
        <end position="101"/>
    </location>
</feature>
<comment type="similarity">
    <text evidence="7">Belongs to the binding-protein-dependent transport system permease family.</text>
</comment>
<accession>A0A0J9C3H2</accession>
<dbReference type="SUPFAM" id="SSF161098">
    <property type="entry name" value="MetI-like"/>
    <property type="match status" value="1"/>
</dbReference>
<keyword evidence="4 7" id="KW-0812">Transmembrane</keyword>
<protein>
    <recommendedName>
        <fullName evidence="8">ABC transmembrane type-1 domain-containing protein</fullName>
    </recommendedName>
</protein>
<proteinExistence type="inferred from homology"/>
<keyword evidence="3" id="KW-1003">Cell membrane</keyword>
<dbReference type="Proteomes" id="UP000037392">
    <property type="component" value="Unassembled WGS sequence"/>
</dbReference>
<evidence type="ECO:0000313" key="9">
    <source>
        <dbReference type="EMBL" id="KMW19712.1"/>
    </source>
</evidence>
<evidence type="ECO:0000256" key="6">
    <source>
        <dbReference type="ARBA" id="ARBA00023136"/>
    </source>
</evidence>
<dbReference type="GO" id="GO:0055085">
    <property type="term" value="P:transmembrane transport"/>
    <property type="evidence" value="ECO:0007669"/>
    <property type="project" value="InterPro"/>
</dbReference>
<dbReference type="AlphaFoldDB" id="A0A0J9C3H2"/>
<dbReference type="PATRIC" id="fig|742734.4.peg.2634"/>
<dbReference type="PANTHER" id="PTHR43005:SF1">
    <property type="entry name" value="SPERMIDINE_PUTRESCINE TRANSPORT SYSTEM PERMEASE PROTEIN"/>
    <property type="match status" value="1"/>
</dbReference>
<dbReference type="GO" id="GO:0005886">
    <property type="term" value="C:plasma membrane"/>
    <property type="evidence" value="ECO:0007669"/>
    <property type="project" value="UniProtKB-SubCell"/>
</dbReference>
<feature type="transmembrane region" description="Helical" evidence="7">
    <location>
        <begin position="154"/>
        <end position="174"/>
    </location>
</feature>
<dbReference type="Gene3D" id="1.10.3720.10">
    <property type="entry name" value="MetI-like"/>
    <property type="match status" value="1"/>
</dbReference>
<sequence>MKGKLQGMSRNKLKSALVPYGFITPATLTIVLLVLYPIMYGIYISFFDTNLVNKWNFVGFKYYIQALTDSSFLHSLWKTLVFTVTVVGGHFVLGFIFASFLNMDIKMRTLLRGILILPWLFPDVVIAYLYKWILNTQGGILNELLMHFNIVSEPVGWLTTSATAFPCVILVSIWKGYPLVMVQILAGIQTISTDMYEAAKIDGANAWQRFCYITVPALKPILTTILILDTVWVFKQFTMIWLMTSGGPGSSTMVSAIEIYKNAFSYFKYGFASAQSVYILVICYLIGVVFRRLLRDD</sequence>
<dbReference type="CDD" id="cd06261">
    <property type="entry name" value="TM_PBP2"/>
    <property type="match status" value="1"/>
</dbReference>
<comment type="caution">
    <text evidence="9">The sequence shown here is derived from an EMBL/GenBank/DDBJ whole genome shotgun (WGS) entry which is preliminary data.</text>
</comment>